<dbReference type="InterPro" id="IPR050954">
    <property type="entry name" value="ET_IronSulfur_Cluster-Binding"/>
</dbReference>
<dbReference type="Pfam" id="PF13247">
    <property type="entry name" value="Fer4_11"/>
    <property type="match status" value="2"/>
</dbReference>
<evidence type="ECO:0000256" key="3">
    <source>
        <dbReference type="ARBA" id="ARBA00023004"/>
    </source>
</evidence>
<sequence>MMPLRGSKGGVSVTRFAMALDMAHCTGCQTCVVACQQHNALRPGVAWTWVDTLEWGRWPDGDRAALPHGCLHCDDPSCVNVCPTGASGKRDDGIVVVAYDRCIGCGVCLTACPYGARTINARDGWHFGAATPAPYENAPTERLGVAEKCTLCADRVDAGLEPACVAACPVGVRAFGDLDDPTAALRAFIEGAGATRIEGTGMLYAVGAHALDVEETLRTQFHRPSTEAAAAVDRTGEGNPAVVAGAAVAAAALAAGAGLTAKKNRDRRAERASSPEA</sequence>
<comment type="caution">
    <text evidence="6">The sequence shown here is derived from an EMBL/GenBank/DDBJ whole genome shotgun (WGS) entry which is preliminary data.</text>
</comment>
<dbReference type="PANTHER" id="PTHR43177:SF3">
    <property type="entry name" value="PROTEIN NRFC HOMOLOG"/>
    <property type="match status" value="1"/>
</dbReference>
<keyword evidence="4" id="KW-0411">Iron-sulfur</keyword>
<protein>
    <submittedName>
        <fullName evidence="6">4Fe-4S dicluster domain-containing protein</fullName>
    </submittedName>
</protein>
<evidence type="ECO:0000313" key="7">
    <source>
        <dbReference type="Proteomes" id="UP000438093"/>
    </source>
</evidence>
<evidence type="ECO:0000256" key="4">
    <source>
        <dbReference type="ARBA" id="ARBA00023014"/>
    </source>
</evidence>
<dbReference type="PROSITE" id="PS00198">
    <property type="entry name" value="4FE4S_FER_1"/>
    <property type="match status" value="1"/>
</dbReference>
<evidence type="ECO:0000256" key="2">
    <source>
        <dbReference type="ARBA" id="ARBA00022723"/>
    </source>
</evidence>
<dbReference type="GO" id="GO:0046872">
    <property type="term" value="F:metal ion binding"/>
    <property type="evidence" value="ECO:0007669"/>
    <property type="project" value="UniProtKB-KW"/>
</dbReference>
<gene>
    <name evidence="6" type="ORF">GJG86_12975</name>
</gene>
<dbReference type="InterPro" id="IPR017896">
    <property type="entry name" value="4Fe4S_Fe-S-bd"/>
</dbReference>
<keyword evidence="3" id="KW-0408">Iron</keyword>
<evidence type="ECO:0000313" key="6">
    <source>
        <dbReference type="EMBL" id="MRX83396.1"/>
    </source>
</evidence>
<keyword evidence="7" id="KW-1185">Reference proteome</keyword>
<evidence type="ECO:0000259" key="5">
    <source>
        <dbReference type="PROSITE" id="PS51379"/>
    </source>
</evidence>
<dbReference type="Gene3D" id="3.30.70.20">
    <property type="match status" value="2"/>
</dbReference>
<dbReference type="InterPro" id="IPR017900">
    <property type="entry name" value="4Fe4S_Fe_S_CS"/>
</dbReference>
<dbReference type="Pfam" id="PF12800">
    <property type="entry name" value="Fer4_4"/>
    <property type="match status" value="1"/>
</dbReference>
<accession>A0A6N7RQ78</accession>
<feature type="domain" description="4Fe-4S ferredoxin-type" evidence="5">
    <location>
        <begin position="16"/>
        <end position="46"/>
    </location>
</feature>
<dbReference type="EMBL" id="VTFY01000011">
    <property type="protein sequence ID" value="MRX83396.1"/>
    <property type="molecule type" value="Genomic_DNA"/>
</dbReference>
<dbReference type="Proteomes" id="UP000438093">
    <property type="component" value="Unassembled WGS sequence"/>
</dbReference>
<dbReference type="SUPFAM" id="SSF54862">
    <property type="entry name" value="4Fe-4S ferredoxins"/>
    <property type="match status" value="1"/>
</dbReference>
<name>A0A6N7RQ78_9ACTN</name>
<dbReference type="GO" id="GO:0051539">
    <property type="term" value="F:4 iron, 4 sulfur cluster binding"/>
    <property type="evidence" value="ECO:0007669"/>
    <property type="project" value="UniProtKB-KW"/>
</dbReference>
<reference evidence="7" key="1">
    <citation type="submission" date="2019-08" db="EMBL/GenBank/DDBJ databases">
        <title>Arthrobacter sp. nov., isolated from plateau pika and Tibetan wild ass.</title>
        <authorList>
            <person name="Ge Y."/>
        </authorList>
    </citation>
    <scope>NUCLEOTIDE SEQUENCE [LARGE SCALE GENOMIC DNA]</scope>
    <source>
        <strain evidence="7">HF-4214</strain>
    </source>
</reference>
<organism evidence="6 7">
    <name type="scientific">Eggerthella guodeyinii</name>
    <dbReference type="NCBI Taxonomy" id="2690837"/>
    <lineage>
        <taxon>Bacteria</taxon>
        <taxon>Bacillati</taxon>
        <taxon>Actinomycetota</taxon>
        <taxon>Coriobacteriia</taxon>
        <taxon>Eggerthellales</taxon>
        <taxon>Eggerthellaceae</taxon>
        <taxon>Eggerthella</taxon>
    </lineage>
</organism>
<dbReference type="PROSITE" id="PS51379">
    <property type="entry name" value="4FE4S_FER_2"/>
    <property type="match status" value="2"/>
</dbReference>
<keyword evidence="2" id="KW-0479">Metal-binding</keyword>
<evidence type="ECO:0000256" key="1">
    <source>
        <dbReference type="ARBA" id="ARBA00022485"/>
    </source>
</evidence>
<feature type="domain" description="4Fe-4S ferredoxin-type" evidence="5">
    <location>
        <begin position="93"/>
        <end position="122"/>
    </location>
</feature>
<proteinExistence type="predicted"/>
<dbReference type="CDD" id="cd10551">
    <property type="entry name" value="PsrB"/>
    <property type="match status" value="1"/>
</dbReference>
<keyword evidence="1" id="KW-0004">4Fe-4S</keyword>
<dbReference type="PANTHER" id="PTHR43177">
    <property type="entry name" value="PROTEIN NRFC"/>
    <property type="match status" value="1"/>
</dbReference>
<dbReference type="AlphaFoldDB" id="A0A6N7RQ78"/>